<dbReference type="GeneID" id="37007203"/>
<evidence type="ECO:0000256" key="3">
    <source>
        <dbReference type="ARBA" id="ARBA00023274"/>
    </source>
</evidence>
<dbReference type="GO" id="GO:1990904">
    <property type="term" value="C:ribonucleoprotein complex"/>
    <property type="evidence" value="ECO:0007669"/>
    <property type="project" value="UniProtKB-KW"/>
</dbReference>
<dbReference type="RefSeq" id="XP_025341033.1">
    <property type="nucleotide sequence ID" value="XM_025485568.1"/>
</dbReference>
<dbReference type="SMART" id="SM01403">
    <property type="entry name" value="Ribosomal_S10"/>
    <property type="match status" value="1"/>
</dbReference>
<dbReference type="OrthoDB" id="366214at2759"/>
<sequence length="242" mass="27846">MLTRQILGINVSRRAFSSFPRALNKGKGFLSPKEFEEKEAIRKAQDEQFRQNLLDKQYSAEPKIKSMEDVPLNVELLQYKPLRLPPTHGHQVAKLKFRGFNEENLTRASEFAARAAFYLGIPCSRVKKVKTERRLYTVIKSPFAHAKTKQNFLRITYNQHLTAYDANPEVLDLWLSYINKHSLEDVKCSAEITTREGLDFASTLENLMGSDAKLPQAYEDTSDPIAQKVKELLQSKDFQKHL</sequence>
<comment type="similarity">
    <text evidence="1">Belongs to the universal ribosomal protein uS10 family.</text>
</comment>
<dbReference type="InterPro" id="IPR027486">
    <property type="entry name" value="Ribosomal_uS10_dom"/>
</dbReference>
<accession>A0A2V1AS32</accession>
<dbReference type="GO" id="GO:0006412">
    <property type="term" value="P:translation"/>
    <property type="evidence" value="ECO:0007669"/>
    <property type="project" value="InterPro"/>
</dbReference>
<evidence type="ECO:0000256" key="2">
    <source>
        <dbReference type="ARBA" id="ARBA00022980"/>
    </source>
</evidence>
<dbReference type="GO" id="GO:0003735">
    <property type="term" value="F:structural constituent of ribosome"/>
    <property type="evidence" value="ECO:0007669"/>
    <property type="project" value="InterPro"/>
</dbReference>
<evidence type="ECO:0000313" key="6">
    <source>
        <dbReference type="Proteomes" id="UP000244309"/>
    </source>
</evidence>
<dbReference type="Proteomes" id="UP000244309">
    <property type="component" value="Unassembled WGS sequence"/>
</dbReference>
<dbReference type="EMBL" id="PKFO01000003">
    <property type="protein sequence ID" value="PVH20093.1"/>
    <property type="molecule type" value="Genomic_DNA"/>
</dbReference>
<feature type="domain" description="Small ribosomal subunit protein uS10" evidence="4">
    <location>
        <begin position="94"/>
        <end position="191"/>
    </location>
</feature>
<protein>
    <recommendedName>
        <fullName evidence="4">Small ribosomal subunit protein uS10 domain-containing protein</fullName>
    </recommendedName>
</protein>
<dbReference type="VEuPathDB" id="FungiDB:CXQ85_001872"/>
<keyword evidence="6" id="KW-1185">Reference proteome</keyword>
<dbReference type="AlphaFoldDB" id="A0A2V1AS32"/>
<dbReference type="GO" id="GO:0005840">
    <property type="term" value="C:ribosome"/>
    <property type="evidence" value="ECO:0007669"/>
    <property type="project" value="UniProtKB-KW"/>
</dbReference>
<organism evidence="5 6">
    <name type="scientific">Candidozyma haemuli</name>
    <dbReference type="NCBI Taxonomy" id="45357"/>
    <lineage>
        <taxon>Eukaryota</taxon>
        <taxon>Fungi</taxon>
        <taxon>Dikarya</taxon>
        <taxon>Ascomycota</taxon>
        <taxon>Saccharomycotina</taxon>
        <taxon>Pichiomycetes</taxon>
        <taxon>Metschnikowiaceae</taxon>
        <taxon>Candidozyma</taxon>
    </lineage>
</organism>
<dbReference type="PANTHER" id="PTHR11700">
    <property type="entry name" value="30S RIBOSOMAL PROTEIN S10 FAMILY MEMBER"/>
    <property type="match status" value="1"/>
</dbReference>
<dbReference type="STRING" id="45357.A0A2V1AS32"/>
<dbReference type="InterPro" id="IPR001848">
    <property type="entry name" value="Ribosomal_uS10"/>
</dbReference>
<name>A0A2V1AS32_9ASCO</name>
<keyword evidence="3" id="KW-0687">Ribonucleoprotein</keyword>
<reference evidence="5 6" key="1">
    <citation type="submission" date="2017-12" db="EMBL/GenBank/DDBJ databases">
        <title>Genome Sequence of a Multidrug-Resistant Candida haemulonii Isolate from a Patient with Chronic Leg Ulcers in Israel.</title>
        <authorList>
            <person name="Chow N.A."/>
            <person name="Gade L."/>
            <person name="Batra D."/>
            <person name="Rowe L.A."/>
            <person name="Ben-Ami R."/>
            <person name="Loparev V.N."/>
            <person name="Litvintseva A.P."/>
        </authorList>
    </citation>
    <scope>NUCLEOTIDE SEQUENCE [LARGE SCALE GENOMIC DNA]</scope>
    <source>
        <strain evidence="5 6">B11899</strain>
    </source>
</reference>
<keyword evidence="2" id="KW-0689">Ribosomal protein</keyword>
<dbReference type="Pfam" id="PF00338">
    <property type="entry name" value="Ribosomal_S10"/>
    <property type="match status" value="1"/>
</dbReference>
<evidence type="ECO:0000313" key="5">
    <source>
        <dbReference type="EMBL" id="PVH20093.1"/>
    </source>
</evidence>
<comment type="caution">
    <text evidence="5">The sequence shown here is derived from an EMBL/GenBank/DDBJ whole genome shotgun (WGS) entry which is preliminary data.</text>
</comment>
<dbReference type="SUPFAM" id="SSF54999">
    <property type="entry name" value="Ribosomal protein S10"/>
    <property type="match status" value="1"/>
</dbReference>
<gene>
    <name evidence="5" type="ORF">CXQ85_001872</name>
</gene>
<proteinExistence type="inferred from homology"/>
<dbReference type="InterPro" id="IPR036838">
    <property type="entry name" value="Ribosomal_uS10_dom_sf"/>
</dbReference>
<evidence type="ECO:0000256" key="1">
    <source>
        <dbReference type="ARBA" id="ARBA00007102"/>
    </source>
</evidence>
<dbReference type="Gene3D" id="3.30.70.600">
    <property type="entry name" value="Ribosomal protein S10 domain"/>
    <property type="match status" value="1"/>
</dbReference>
<evidence type="ECO:0000259" key="4">
    <source>
        <dbReference type="SMART" id="SM01403"/>
    </source>
</evidence>